<evidence type="ECO:0000256" key="6">
    <source>
        <dbReference type="ARBA" id="ARBA00022824"/>
    </source>
</evidence>
<dbReference type="GO" id="GO:0006869">
    <property type="term" value="P:lipid transport"/>
    <property type="evidence" value="ECO:0007669"/>
    <property type="project" value="UniProtKB-KW"/>
</dbReference>
<evidence type="ECO:0000256" key="10">
    <source>
        <dbReference type="ARBA" id="ARBA00024479"/>
    </source>
</evidence>
<keyword evidence="6" id="KW-0256">Endoplasmic reticulum</keyword>
<dbReference type="OMA" id="VDNHFCL"/>
<dbReference type="GO" id="GO:0061709">
    <property type="term" value="P:reticulophagy"/>
    <property type="evidence" value="ECO:0007669"/>
    <property type="project" value="TreeGrafter"/>
</dbReference>
<feature type="non-terminal residue" evidence="14">
    <location>
        <position position="1"/>
    </location>
</feature>
<evidence type="ECO:0000256" key="8">
    <source>
        <dbReference type="ARBA" id="ARBA00023055"/>
    </source>
</evidence>
<comment type="similarity">
    <text evidence="3">Belongs to the ATG2 family.</text>
</comment>
<evidence type="ECO:0000256" key="1">
    <source>
        <dbReference type="ARBA" id="ARBA00004406"/>
    </source>
</evidence>
<keyword evidence="12" id="KW-0175">Coiled coil</keyword>
<dbReference type="GO" id="GO:0061908">
    <property type="term" value="C:phagophore"/>
    <property type="evidence" value="ECO:0007669"/>
    <property type="project" value="TreeGrafter"/>
</dbReference>
<dbReference type="OrthoDB" id="18982at2759"/>
<dbReference type="Pfam" id="PF13329">
    <property type="entry name" value="ATG2_CAD"/>
    <property type="match status" value="3"/>
</dbReference>
<comment type="subcellular location">
    <subcellularLocation>
        <location evidence="1">Endoplasmic reticulum membrane</location>
        <topology evidence="1">Peripheral membrane protein</topology>
    </subcellularLocation>
    <subcellularLocation>
        <location evidence="2">Preautophagosomal structure membrane</location>
        <topology evidence="2">Peripheral membrane protein</topology>
    </subcellularLocation>
</comment>
<evidence type="ECO:0000256" key="7">
    <source>
        <dbReference type="ARBA" id="ARBA00023006"/>
    </source>
</evidence>
<dbReference type="InterPro" id="IPR026849">
    <property type="entry name" value="ATG2"/>
</dbReference>
<keyword evidence="9" id="KW-0472">Membrane</keyword>
<evidence type="ECO:0000256" key="2">
    <source>
        <dbReference type="ARBA" id="ARBA00004623"/>
    </source>
</evidence>
<gene>
    <name evidence="14" type="ORF">YQE_12501</name>
</gene>
<evidence type="ECO:0000313" key="14">
    <source>
        <dbReference type="EMBL" id="ENN70837.1"/>
    </source>
</evidence>
<protein>
    <recommendedName>
        <fullName evidence="4">Autophagy-related protein 2</fullName>
    </recommendedName>
</protein>
<proteinExistence type="inferred from homology"/>
<accession>N6TWZ4</accession>
<keyword evidence="8" id="KW-0445">Lipid transport</keyword>
<dbReference type="GO" id="GO:0034045">
    <property type="term" value="C:phagophore assembly site membrane"/>
    <property type="evidence" value="ECO:0007669"/>
    <property type="project" value="UniProtKB-SubCell"/>
</dbReference>
<dbReference type="PANTHER" id="PTHR13190">
    <property type="entry name" value="AUTOPHAGY-RELATED 2, ISOFORM A"/>
    <property type="match status" value="1"/>
</dbReference>
<reference evidence="14" key="1">
    <citation type="journal article" date="2013" name="Genome Biol.">
        <title>Draft genome of the mountain pine beetle, Dendroctonus ponderosae Hopkins, a major forest pest.</title>
        <authorList>
            <person name="Keeling C.I."/>
            <person name="Yuen M.M."/>
            <person name="Liao N.Y."/>
            <person name="Docking T.R."/>
            <person name="Chan S.K."/>
            <person name="Taylor G.A."/>
            <person name="Palmquist D.L."/>
            <person name="Jackman S.D."/>
            <person name="Nguyen A."/>
            <person name="Li M."/>
            <person name="Henderson H."/>
            <person name="Janes J.K."/>
            <person name="Zhao Y."/>
            <person name="Pandoh P."/>
            <person name="Moore R."/>
            <person name="Sperling F.A."/>
            <person name="Huber D.P."/>
            <person name="Birol I."/>
            <person name="Jones S.J."/>
            <person name="Bohlmann J."/>
        </authorList>
    </citation>
    <scope>NUCLEOTIDE SEQUENCE</scope>
</reference>
<feature type="region of interest" description="Disordered" evidence="13">
    <location>
        <begin position="210"/>
        <end position="241"/>
    </location>
</feature>
<evidence type="ECO:0000256" key="11">
    <source>
        <dbReference type="ARBA" id="ARBA00024615"/>
    </source>
</evidence>
<feature type="coiled-coil region" evidence="12">
    <location>
        <begin position="1259"/>
        <end position="1286"/>
    </location>
</feature>
<name>N6TWZ4_DENPD</name>
<feature type="compositionally biased region" description="Polar residues" evidence="13">
    <location>
        <begin position="213"/>
        <end position="223"/>
    </location>
</feature>
<organism evidence="14">
    <name type="scientific">Dendroctonus ponderosae</name>
    <name type="common">Mountain pine beetle</name>
    <dbReference type="NCBI Taxonomy" id="77166"/>
    <lineage>
        <taxon>Eukaryota</taxon>
        <taxon>Metazoa</taxon>
        <taxon>Ecdysozoa</taxon>
        <taxon>Arthropoda</taxon>
        <taxon>Hexapoda</taxon>
        <taxon>Insecta</taxon>
        <taxon>Pterygota</taxon>
        <taxon>Neoptera</taxon>
        <taxon>Endopterygota</taxon>
        <taxon>Coleoptera</taxon>
        <taxon>Polyphaga</taxon>
        <taxon>Cucujiformia</taxon>
        <taxon>Curculionidae</taxon>
        <taxon>Scolytinae</taxon>
        <taxon>Dendroctonus</taxon>
    </lineage>
</organism>
<evidence type="ECO:0000256" key="12">
    <source>
        <dbReference type="SAM" id="Coils"/>
    </source>
</evidence>
<dbReference type="GO" id="GO:0000045">
    <property type="term" value="P:autophagosome assembly"/>
    <property type="evidence" value="ECO:0007669"/>
    <property type="project" value="TreeGrafter"/>
</dbReference>
<keyword evidence="7" id="KW-0072">Autophagy</keyword>
<dbReference type="HOGENOM" id="CLU_001781_0_0_1"/>
<keyword evidence="5" id="KW-0813">Transport</keyword>
<evidence type="ECO:0000256" key="4">
    <source>
        <dbReference type="ARBA" id="ARBA00018070"/>
    </source>
</evidence>
<evidence type="ECO:0000256" key="5">
    <source>
        <dbReference type="ARBA" id="ARBA00022448"/>
    </source>
</evidence>
<dbReference type="GO" id="GO:0032266">
    <property type="term" value="F:phosphatidylinositol-3-phosphate binding"/>
    <property type="evidence" value="ECO:0007669"/>
    <property type="project" value="TreeGrafter"/>
</dbReference>
<dbReference type="GO" id="GO:0005789">
    <property type="term" value="C:endoplasmic reticulum membrane"/>
    <property type="evidence" value="ECO:0007669"/>
    <property type="project" value="UniProtKB-SubCell"/>
</dbReference>
<dbReference type="GO" id="GO:0034727">
    <property type="term" value="P:piecemeal microautophagy of the nucleus"/>
    <property type="evidence" value="ECO:0007669"/>
    <property type="project" value="TreeGrafter"/>
</dbReference>
<comment type="catalytic activity">
    <reaction evidence="11">
        <text>a 1,2-diacyl-sn-glycero-3-phosphoethanolamine(in) = a 1,2-diacyl-sn-glycero-3-phosphoethanolamine(out)</text>
        <dbReference type="Rhea" id="RHEA:38895"/>
        <dbReference type="ChEBI" id="CHEBI:64612"/>
    </reaction>
</comment>
<feature type="compositionally biased region" description="Acidic residues" evidence="13">
    <location>
        <begin position="228"/>
        <end position="238"/>
    </location>
</feature>
<evidence type="ECO:0000256" key="13">
    <source>
        <dbReference type="SAM" id="MobiDB-lite"/>
    </source>
</evidence>
<dbReference type="GO" id="GO:0061723">
    <property type="term" value="P:glycophagy"/>
    <property type="evidence" value="ECO:0007669"/>
    <property type="project" value="TreeGrafter"/>
</dbReference>
<evidence type="ECO:0000256" key="9">
    <source>
        <dbReference type="ARBA" id="ARBA00023136"/>
    </source>
</evidence>
<comment type="catalytic activity">
    <reaction evidence="10">
        <text>a 1,2-diacyl-sn-glycero-3-phospho-L-serine(in) = a 1,2-diacyl-sn-glycero-3-phospho-L-serine(out)</text>
        <dbReference type="Rhea" id="RHEA:38663"/>
        <dbReference type="ChEBI" id="CHEBI:57262"/>
    </reaction>
</comment>
<dbReference type="EMBL" id="KB741282">
    <property type="protein sequence ID" value="ENN70837.1"/>
    <property type="molecule type" value="Genomic_DNA"/>
</dbReference>
<dbReference type="GO" id="GO:0043495">
    <property type="term" value="F:protein-membrane adaptor activity"/>
    <property type="evidence" value="ECO:0007669"/>
    <property type="project" value="TreeGrafter"/>
</dbReference>
<dbReference type="PANTHER" id="PTHR13190:SF1">
    <property type="entry name" value="AUTOPHAGY-RELATED 2, ISOFORM A"/>
    <property type="match status" value="1"/>
</dbReference>
<dbReference type="GO" id="GO:0000422">
    <property type="term" value="P:autophagy of mitochondrion"/>
    <property type="evidence" value="ECO:0007669"/>
    <property type="project" value="TreeGrafter"/>
</dbReference>
<sequence length="1953" mass="219628">MLFLCIQKTTILQQKALNKLSETQNWPVQVVEGYIDKIHISIPWTAIFSESTQVEICGLRIKVQPKQRIDDATSMLESMWNSMSSSMKMAEEFAKEAATKQELPIPAVEGLNFFAQAIETIMKRIKVKFVDTVIEVEHLPLDSQKGVGLVINIDSVEFFDDFTMETENKEACDPPKKGDAKNYLIDAVTTKNIVLKGIRLSSIEFSSDERNESTITQDSFETAQDSDSVSEDDNESDDGPVVLCGKLFDNQELKLRLKQSDQSSGPKVAIELNLGALVLFLSPRQFHMLKELAEGFLSPNSKDTSNALRKNQPEPRPMTEMDYERIEEQLAQMTSHRHMHGFNILQGHGWSTGPLDESTGSEYLPMQAETSEIYDSTMSGLSSSLDFSITSSMTSAVTDATSHARQRDPTAEISNFQIRLSSLAVILLHEDQLAHSAGNGKVIVGQMQSLANQFFGSLTSDMFSELAADGLLASPVKFEGNETTISSAFSISGNLTASKLEISEWLYNGQFQHIPLVSFKSPQALNSPSGVKPNFSLKFKHVQRQGRSGDYRKKNGPKTDISILLDQCIVEFDLSIIDRISSVLNHPPICERFENDRTVPSAYQTHAAPYLTADTVSSIQDIKLSCPSINLKIRFPIPDYRPATDMSKPPWWERNVRPDYLSLILQRANFHTVFQTQQNFSEFNIDCKLLDIVYYETENATGQHIARSGREEKPYSAMNNTPLTKLSIKVYPKQLENDADDRAPDIMTQSFYGPSKVADPGPFGGKLVVHESDTPHDNFIKGIRPKRVLMHESEEQVIPGDKLELQEFMDSTRSNGHIIVDLILPTVSIELESKHTYELIYNRINNDLLLWEPQAPKPTNKNPLSAKFHDLSLNNEYIVANSGLQSDSDSDSGEYEEVVTNIFYSAYGGKSKVSPVDDVRSPIRNSQSNFILSLNIQEGMLNVNPPCRDGTNNVIPGQQGELLLNLDNAKVFIVSGYKGEEDLAYVCVQMKSVELYHCDNKPAQRIRLPLREPGAILGKELFPTIYQSDKKSMSLSKHRGKDREMFTVAVKVEANHETHHVKVVTVSLGLNGATLRHKMGKQPNSWISHLMDYFNVEDYPIPGYVPKDVLTELHLHIWDSIIDYRPLYLPLRSAIGIGSFSISSHLSAVANTSTLTMMFEDCGFFLSDKHPPKDGVCSTVKVDLERDYVNVIEIALFEISIKTTDKQSGINPHIDLRTSITNLSVRTCSDSGRALFQLLTYYINDGDFPVDPQLADSINSNVNSNMEEELIRLKEQENSLSKSQEEQISEMLKEAMEDDTVSKTPNAYPQTGAQLFYFPDEKEGQRDVPSFKNPVVVTDLGVIERWDVGGNRLSFSDDDFDFVYLQDDSIPPKDGVPEITWLSQNVQILEDYFAKPDGKRDVLAPPKSFPTPVAKYTLCDMSITWKMYGGHDFKTKDDPKREVRFTEVQLHDKVSFSHAHRATVTLSPAQNERTKGLSWIQRGGANRNHSVLMELQLNKVRFSHEVYPDSVQQVSRQVLCITDIEIKDQLASSQINKFLYQYSSHSHPKQSNSHMVLIKTLHSRPDRKIKRQECDIKISLLPIRLNIDQDSLFFLINFFKELSGENADENVTEAKTGSLHSTPTHQPPILTTSLISEREIEQKAKEVVNENLILLESRYHTEPEAPTEDANTFTVADDSPIYFRYLEFSKDVLIRLDYVGKGLDMSRGSIAGILMGLGHLNCSEIRLKRIVYRHGLLGVTKLIEFLLREWIGDIKKNQLSAIFKGVGPVKAVLQLFQGIKDLFWLPIEQYQKDGRIVRGLQRGANSFTTSTVMAALELTTRLIYLIQVTAETAYDMLSPGPSVRMKRLAKRKGRRKRYHQPQDIREGLANACTEVREGIGETANNILQVVASEKDQKGISGAVGAVFRQIPPTMLIKPCIIATGATNNLLMGVQNQLMPDTKREANQKWKADS</sequence>
<evidence type="ECO:0000256" key="3">
    <source>
        <dbReference type="ARBA" id="ARBA00009714"/>
    </source>
</evidence>